<proteinExistence type="predicted"/>
<dbReference type="Proteomes" id="UP000184267">
    <property type="component" value="Unassembled WGS sequence"/>
</dbReference>
<comment type="caution">
    <text evidence="2">The sequence shown here is derived from an EMBL/GenBank/DDBJ whole genome shotgun (WGS) entry which is preliminary data.</text>
</comment>
<dbReference type="OMA" id="GPEARCY"/>
<sequence>MTDLSGLGSAAVPQFIDESSGAVVIGISMGPEARCYPKIGSIAGKYQTLQASVPTLPITEASPGLLTAPSLMLTLPTPQKPQSPVFRPRSPITLFKYVEATTPTRDSNPLSFPPITTLAPAPSIPTCDRCCLAQLEDGMICRSCEKQWLACKMWYQAHDGGRRRWLTEPYINPAESTASIRAVMGRLGAPANSEQSHSTRGLGLGSSVSLQELPFRVLATSSVPSVSLVNSAGTGSWATRLGYQIAAAKRVVSARRGSLAWTAARKMQAGLRALWSVSLGRLPPGPLSRDLRPPAPSSTMSDDSLGVSSAASIGGYRWPSSSTDTLRSMAFGLGCITSTSRFVEHLF</sequence>
<organism evidence="2 3">
    <name type="scientific">Trametes pubescens</name>
    <name type="common">White-rot fungus</name>
    <dbReference type="NCBI Taxonomy" id="154538"/>
    <lineage>
        <taxon>Eukaryota</taxon>
        <taxon>Fungi</taxon>
        <taxon>Dikarya</taxon>
        <taxon>Basidiomycota</taxon>
        <taxon>Agaricomycotina</taxon>
        <taxon>Agaricomycetes</taxon>
        <taxon>Polyporales</taxon>
        <taxon>Polyporaceae</taxon>
        <taxon>Trametes</taxon>
    </lineage>
</organism>
<dbReference type="EMBL" id="MNAD01001636">
    <property type="protein sequence ID" value="OJT03087.1"/>
    <property type="molecule type" value="Genomic_DNA"/>
</dbReference>
<feature type="region of interest" description="Disordered" evidence="1">
    <location>
        <begin position="286"/>
        <end position="306"/>
    </location>
</feature>
<evidence type="ECO:0000256" key="1">
    <source>
        <dbReference type="SAM" id="MobiDB-lite"/>
    </source>
</evidence>
<dbReference type="AlphaFoldDB" id="A0A1M2V6B4"/>
<evidence type="ECO:0000313" key="3">
    <source>
        <dbReference type="Proteomes" id="UP000184267"/>
    </source>
</evidence>
<keyword evidence="3" id="KW-1185">Reference proteome</keyword>
<protein>
    <submittedName>
        <fullName evidence="2">Uncharacterized protein</fullName>
    </submittedName>
</protein>
<feature type="compositionally biased region" description="Polar residues" evidence="1">
    <location>
        <begin position="297"/>
        <end position="306"/>
    </location>
</feature>
<reference evidence="2 3" key="1">
    <citation type="submission" date="2016-10" db="EMBL/GenBank/DDBJ databases">
        <title>Genome sequence of the basidiomycete white-rot fungus Trametes pubescens.</title>
        <authorList>
            <person name="Makela M.R."/>
            <person name="Granchi Z."/>
            <person name="Peng M."/>
            <person name="De Vries R.P."/>
            <person name="Grigoriev I."/>
            <person name="Riley R."/>
            <person name="Hilden K."/>
        </authorList>
    </citation>
    <scope>NUCLEOTIDE SEQUENCE [LARGE SCALE GENOMIC DNA]</scope>
    <source>
        <strain evidence="2 3">FBCC735</strain>
    </source>
</reference>
<evidence type="ECO:0000313" key="2">
    <source>
        <dbReference type="EMBL" id="OJT03087.1"/>
    </source>
</evidence>
<gene>
    <name evidence="2" type="ORF">TRAPUB_6430</name>
</gene>
<name>A0A1M2V6B4_TRAPU</name>
<dbReference type="OrthoDB" id="2954746at2759"/>
<accession>A0A1M2V6B4</accession>